<dbReference type="InterPro" id="IPR018376">
    <property type="entry name" value="Enoyl-CoA_hyd/isom_CS"/>
</dbReference>
<evidence type="ECO:0000256" key="2">
    <source>
        <dbReference type="RuleBase" id="RU003707"/>
    </source>
</evidence>
<dbReference type="OrthoDB" id="9775794at2"/>
<dbReference type="Gene3D" id="3.90.226.10">
    <property type="entry name" value="2-enoyl-CoA Hydratase, Chain A, domain 1"/>
    <property type="match status" value="1"/>
</dbReference>
<dbReference type="SUPFAM" id="SSF52096">
    <property type="entry name" value="ClpP/crotonase"/>
    <property type="match status" value="1"/>
</dbReference>
<name>A0A429Y1J8_9BACI</name>
<dbReference type="InterPro" id="IPR029045">
    <property type="entry name" value="ClpP/crotonase-like_dom_sf"/>
</dbReference>
<evidence type="ECO:0000313" key="3">
    <source>
        <dbReference type="EMBL" id="RST75105.1"/>
    </source>
</evidence>
<gene>
    <name evidence="3" type="ORF">D4T97_007535</name>
</gene>
<keyword evidence="4" id="KW-1185">Reference proteome</keyword>
<proteinExistence type="inferred from homology"/>
<dbReference type="RefSeq" id="WP_126049283.1">
    <property type="nucleotide sequence ID" value="NZ_QYTV02000003.1"/>
</dbReference>
<evidence type="ECO:0000256" key="1">
    <source>
        <dbReference type="ARBA" id="ARBA00005254"/>
    </source>
</evidence>
<dbReference type="PANTHER" id="PTHR43459:SF1">
    <property type="entry name" value="EG:BACN32G11.4 PROTEIN"/>
    <property type="match status" value="1"/>
</dbReference>
<keyword evidence="3" id="KW-0413">Isomerase</keyword>
<dbReference type="PANTHER" id="PTHR43459">
    <property type="entry name" value="ENOYL-COA HYDRATASE"/>
    <property type="match status" value="1"/>
</dbReference>
<accession>A0A429Y1J8</accession>
<dbReference type="AlphaFoldDB" id="A0A429Y1J8"/>
<comment type="similarity">
    <text evidence="1 2">Belongs to the enoyl-CoA hydratase/isomerase family.</text>
</comment>
<evidence type="ECO:0000313" key="4">
    <source>
        <dbReference type="Proteomes" id="UP000287156"/>
    </source>
</evidence>
<comment type="caution">
    <text evidence="3">The sequence shown here is derived from an EMBL/GenBank/DDBJ whole genome shotgun (WGS) entry which is preliminary data.</text>
</comment>
<dbReference type="GO" id="GO:0016853">
    <property type="term" value="F:isomerase activity"/>
    <property type="evidence" value="ECO:0007669"/>
    <property type="project" value="UniProtKB-KW"/>
</dbReference>
<dbReference type="Pfam" id="PF00378">
    <property type="entry name" value="ECH_1"/>
    <property type="match status" value="1"/>
</dbReference>
<dbReference type="InterPro" id="IPR014748">
    <property type="entry name" value="Enoyl-CoA_hydra_C"/>
</dbReference>
<protein>
    <submittedName>
        <fullName evidence="3">2-(1,2-epoxy-1,2-dihydrophenyl)acetyl-CoA isomerase</fullName>
    </submittedName>
</protein>
<dbReference type="CDD" id="cd06558">
    <property type="entry name" value="crotonase-like"/>
    <property type="match status" value="1"/>
</dbReference>
<dbReference type="EMBL" id="QYTV02000003">
    <property type="protein sequence ID" value="RST75105.1"/>
    <property type="molecule type" value="Genomic_DNA"/>
</dbReference>
<organism evidence="3 4">
    <name type="scientific">Siminovitchia acidinfaciens</name>
    <dbReference type="NCBI Taxonomy" id="2321395"/>
    <lineage>
        <taxon>Bacteria</taxon>
        <taxon>Bacillati</taxon>
        <taxon>Bacillota</taxon>
        <taxon>Bacilli</taxon>
        <taxon>Bacillales</taxon>
        <taxon>Bacillaceae</taxon>
        <taxon>Siminovitchia</taxon>
    </lineage>
</organism>
<dbReference type="InterPro" id="IPR001753">
    <property type="entry name" value="Enoyl-CoA_hydra/iso"/>
</dbReference>
<dbReference type="Gene3D" id="1.10.12.10">
    <property type="entry name" value="Lyase 2-enoyl-coa Hydratase, Chain A, domain 2"/>
    <property type="match status" value="1"/>
</dbReference>
<dbReference type="Proteomes" id="UP000287156">
    <property type="component" value="Unassembled WGS sequence"/>
</dbReference>
<dbReference type="PROSITE" id="PS00166">
    <property type="entry name" value="ENOYL_COA_HYDRATASE"/>
    <property type="match status" value="1"/>
</dbReference>
<reference evidence="3" key="1">
    <citation type="submission" date="2018-12" db="EMBL/GenBank/DDBJ databases">
        <authorList>
            <person name="Sun L."/>
            <person name="Chen Z."/>
        </authorList>
    </citation>
    <scope>NUCLEOTIDE SEQUENCE [LARGE SCALE GENOMIC DNA]</scope>
    <source>
        <strain evidence="3">3-2-2</strain>
    </source>
</reference>
<sequence length="257" mass="27584">MFDTILYEVKDSAAWITLNRPEKLNSFNEAMHSELLKALEDAENDDGARAIVITGAGRAFSAGQDLAEVDQSTDYGELLRSRYNPIIQKMSGIGKPIIAAVNGTAAGAGFSLALAADFRLVSEKANFLNAFIHIGLVPDSGNTYYLPRMVGHAKALELMVLGEKLGAEEAGRLGLATKVIAEEDWNKQISSFVGRLASMPTKAIALIKEGLVQSWGASLAEVLEGEAHAQNLAGHSSDHQEGVTAFLEKRKPEFKGV</sequence>